<dbReference type="GO" id="GO:0010498">
    <property type="term" value="P:proteasomal protein catabolic process"/>
    <property type="evidence" value="ECO:0007669"/>
    <property type="project" value="InterPro"/>
</dbReference>
<sequence>MTVHRIMGIETEYGITVPGVRVMNAMASSTRLVNAYSRNEVKGRQRNPKWDYAQESPLRDARGFDMSRAEADPSQLTDDDMTMANVILTNGARFYVDHSHPEYSSPEITGPRDAVLWDRAGMLVMAKAASYTTTDGVDLPVLLYKNNTDNKGASYGTHENYLMNRATPFASIVAWLTPFFITRQIFTGAGRLGIGQESKKMAYQLSQRADFFEAEVGLETTFRRPIINTRDEPHCDADRYRRLHVIVGDANMSDTATYLKMGTTALLLSMLESGFLHGKDLTVADPIRAMYAVSHDISLKQRIALSGDRHWTAIEIQRELWEWAALYCEAEYGADIDTETRDVLQLWGEVLDRLDRDPMDCADVLDWVAKLRLMEAYRSRDSLDWSSPQLQAIDLQYSDIRPERGLAHRLEQRGQLRRMFSDQEVEHARLHPPVDTRAYFRGECLRKYPDDIAAASWDSLVFDLPERESLIRVPTLEPNRGTKALVDGLLSQANTAAELIALLSA</sequence>
<comment type="similarity">
    <text evidence="1">Belongs to the Pup ligase/Pup deamidase family. Pup deamidase subfamily.</text>
</comment>
<dbReference type="PANTHER" id="PTHR42307:SF2">
    <property type="entry name" value="PUP DEAMIDASE_DEPUPYLASE"/>
    <property type="match status" value="1"/>
</dbReference>
<protein>
    <submittedName>
        <fullName evidence="2">Unannotated protein</fullName>
    </submittedName>
</protein>
<gene>
    <name evidence="2" type="ORF">UFOPK1908_00390</name>
</gene>
<organism evidence="2">
    <name type="scientific">freshwater metagenome</name>
    <dbReference type="NCBI Taxonomy" id="449393"/>
    <lineage>
        <taxon>unclassified sequences</taxon>
        <taxon>metagenomes</taxon>
        <taxon>ecological metagenomes</taxon>
    </lineage>
</organism>
<evidence type="ECO:0000313" key="2">
    <source>
        <dbReference type="EMBL" id="CAB4616149.1"/>
    </source>
</evidence>
<evidence type="ECO:0000256" key="1">
    <source>
        <dbReference type="ARBA" id="ARBA00009114"/>
    </source>
</evidence>
<dbReference type="GO" id="GO:0070490">
    <property type="term" value="P:protein pupylation"/>
    <property type="evidence" value="ECO:0007669"/>
    <property type="project" value="TreeGrafter"/>
</dbReference>
<dbReference type="EMBL" id="CAEZVB010000009">
    <property type="protein sequence ID" value="CAB4616149.1"/>
    <property type="molecule type" value="Genomic_DNA"/>
</dbReference>
<dbReference type="Pfam" id="PF03136">
    <property type="entry name" value="Pup_ligase"/>
    <property type="match status" value="1"/>
</dbReference>
<reference evidence="2" key="1">
    <citation type="submission" date="2020-05" db="EMBL/GenBank/DDBJ databases">
        <authorList>
            <person name="Chiriac C."/>
            <person name="Salcher M."/>
            <person name="Ghai R."/>
            <person name="Kavagutti S V."/>
        </authorList>
    </citation>
    <scope>NUCLEOTIDE SEQUENCE</scope>
</reference>
<dbReference type="PIRSF" id="PIRSF018077">
    <property type="entry name" value="UCP018077"/>
    <property type="match status" value="1"/>
</dbReference>
<dbReference type="GO" id="GO:0016811">
    <property type="term" value="F:hydrolase activity, acting on carbon-nitrogen (but not peptide) bonds, in linear amides"/>
    <property type="evidence" value="ECO:0007669"/>
    <property type="project" value="InterPro"/>
</dbReference>
<proteinExistence type="inferred from homology"/>
<accession>A0A6J6HX58</accession>
<name>A0A6J6HX58_9ZZZZ</name>
<dbReference type="NCBIfam" id="TIGR03688">
    <property type="entry name" value="depupylase_Dop"/>
    <property type="match status" value="1"/>
</dbReference>
<dbReference type="PANTHER" id="PTHR42307">
    <property type="entry name" value="PUP DEAMIDASE/DEPUPYLASE"/>
    <property type="match status" value="1"/>
</dbReference>
<dbReference type="GO" id="GO:0008233">
    <property type="term" value="F:peptidase activity"/>
    <property type="evidence" value="ECO:0007669"/>
    <property type="project" value="InterPro"/>
</dbReference>
<dbReference type="GO" id="GO:0005524">
    <property type="term" value="F:ATP binding"/>
    <property type="evidence" value="ECO:0007669"/>
    <property type="project" value="TreeGrafter"/>
</dbReference>
<dbReference type="InterPro" id="IPR022366">
    <property type="entry name" value="Pup_deamidase"/>
</dbReference>
<dbReference type="GO" id="GO:0019941">
    <property type="term" value="P:modification-dependent protein catabolic process"/>
    <property type="evidence" value="ECO:0007669"/>
    <property type="project" value="InterPro"/>
</dbReference>
<dbReference type="InterPro" id="IPR004347">
    <property type="entry name" value="Pup_ligase/deamidase"/>
</dbReference>
<dbReference type="AlphaFoldDB" id="A0A6J6HX58"/>